<reference evidence="1" key="2">
    <citation type="submission" date="2023-05" db="EMBL/GenBank/DDBJ databases">
        <authorList>
            <consortium name="Lawrence Berkeley National Laboratory"/>
            <person name="Steindorff A."/>
            <person name="Hensen N."/>
            <person name="Bonometti L."/>
            <person name="Westerberg I."/>
            <person name="Brannstrom I.O."/>
            <person name="Guillou S."/>
            <person name="Cros-Aarteil S."/>
            <person name="Calhoun S."/>
            <person name="Haridas S."/>
            <person name="Kuo A."/>
            <person name="Mondo S."/>
            <person name="Pangilinan J."/>
            <person name="Riley R."/>
            <person name="Labutti K."/>
            <person name="Andreopoulos B."/>
            <person name="Lipzen A."/>
            <person name="Chen C."/>
            <person name="Yanf M."/>
            <person name="Daum C."/>
            <person name="Ng V."/>
            <person name="Clum A."/>
            <person name="Ohm R."/>
            <person name="Martin F."/>
            <person name="Silar P."/>
            <person name="Natvig D."/>
            <person name="Lalanne C."/>
            <person name="Gautier V."/>
            <person name="Ament-Velasquez S.L."/>
            <person name="Kruys A."/>
            <person name="Hutchinson M.I."/>
            <person name="Powell A.J."/>
            <person name="Barry K."/>
            <person name="Miller A.N."/>
            <person name="Grigoriev I.V."/>
            <person name="Debuchy R."/>
            <person name="Gladieux P."/>
            <person name="Thoren M.H."/>
            <person name="Johannesson H."/>
        </authorList>
    </citation>
    <scope>NUCLEOTIDE SEQUENCE</scope>
    <source>
        <strain evidence="1">CBS 123565</strain>
    </source>
</reference>
<dbReference type="AlphaFoldDB" id="A0AAN6ZB41"/>
<sequence>MTEARLTIRRLDDLPTPRPLLILSLSTYLLATVATAISCADIRTNLQYRCAHPQLA</sequence>
<name>A0AAN6ZB41_9PEZI</name>
<comment type="caution">
    <text evidence="1">The sequence shown here is derived from an EMBL/GenBank/DDBJ whole genome shotgun (WGS) entry which is preliminary data.</text>
</comment>
<protein>
    <submittedName>
        <fullName evidence="1">Uncharacterized protein</fullName>
    </submittedName>
</protein>
<accession>A0AAN6ZB41</accession>
<reference evidence="1" key="1">
    <citation type="journal article" date="2023" name="Mol. Phylogenet. Evol.">
        <title>Genome-scale phylogeny and comparative genomics of the fungal order Sordariales.</title>
        <authorList>
            <person name="Hensen N."/>
            <person name="Bonometti L."/>
            <person name="Westerberg I."/>
            <person name="Brannstrom I.O."/>
            <person name="Guillou S."/>
            <person name="Cros-Aarteil S."/>
            <person name="Calhoun S."/>
            <person name="Haridas S."/>
            <person name="Kuo A."/>
            <person name="Mondo S."/>
            <person name="Pangilinan J."/>
            <person name="Riley R."/>
            <person name="LaButti K."/>
            <person name="Andreopoulos B."/>
            <person name="Lipzen A."/>
            <person name="Chen C."/>
            <person name="Yan M."/>
            <person name="Daum C."/>
            <person name="Ng V."/>
            <person name="Clum A."/>
            <person name="Steindorff A."/>
            <person name="Ohm R.A."/>
            <person name="Martin F."/>
            <person name="Silar P."/>
            <person name="Natvig D.O."/>
            <person name="Lalanne C."/>
            <person name="Gautier V."/>
            <person name="Ament-Velasquez S.L."/>
            <person name="Kruys A."/>
            <person name="Hutchinson M.I."/>
            <person name="Powell A.J."/>
            <person name="Barry K."/>
            <person name="Miller A.N."/>
            <person name="Grigoriev I.V."/>
            <person name="Debuchy R."/>
            <person name="Gladieux P."/>
            <person name="Hiltunen Thoren M."/>
            <person name="Johannesson H."/>
        </authorList>
    </citation>
    <scope>NUCLEOTIDE SEQUENCE</scope>
    <source>
        <strain evidence="1">CBS 123565</strain>
    </source>
</reference>
<dbReference type="EMBL" id="MU853417">
    <property type="protein sequence ID" value="KAK4132530.1"/>
    <property type="molecule type" value="Genomic_DNA"/>
</dbReference>
<proteinExistence type="predicted"/>
<dbReference type="Proteomes" id="UP001304895">
    <property type="component" value="Unassembled WGS sequence"/>
</dbReference>
<evidence type="ECO:0000313" key="2">
    <source>
        <dbReference type="Proteomes" id="UP001304895"/>
    </source>
</evidence>
<keyword evidence="2" id="KW-1185">Reference proteome</keyword>
<evidence type="ECO:0000313" key="1">
    <source>
        <dbReference type="EMBL" id="KAK4132530.1"/>
    </source>
</evidence>
<organism evidence="1 2">
    <name type="scientific">Trichocladium antarcticum</name>
    <dbReference type="NCBI Taxonomy" id="1450529"/>
    <lineage>
        <taxon>Eukaryota</taxon>
        <taxon>Fungi</taxon>
        <taxon>Dikarya</taxon>
        <taxon>Ascomycota</taxon>
        <taxon>Pezizomycotina</taxon>
        <taxon>Sordariomycetes</taxon>
        <taxon>Sordariomycetidae</taxon>
        <taxon>Sordariales</taxon>
        <taxon>Chaetomiaceae</taxon>
        <taxon>Trichocladium</taxon>
    </lineage>
</organism>
<gene>
    <name evidence="1" type="ORF">BT67DRAFT_443725</name>
</gene>